<dbReference type="Proteomes" id="UP000027178">
    <property type="component" value="Unassembled WGS sequence"/>
</dbReference>
<evidence type="ECO:0000313" key="3">
    <source>
        <dbReference type="Proteomes" id="UP000027178"/>
    </source>
</evidence>
<dbReference type="OrthoDB" id="3635325at2"/>
<dbReference type="RefSeq" id="WP_035860233.1">
    <property type="nucleotide sequence ID" value="NZ_KK853997.1"/>
</dbReference>
<proteinExistence type="predicted"/>
<gene>
    <name evidence="2" type="ORF">KCH_14760</name>
</gene>
<evidence type="ECO:0000313" key="2">
    <source>
        <dbReference type="EMBL" id="KDN86742.1"/>
    </source>
</evidence>
<dbReference type="HOGENOM" id="CLU_1324923_0_0_11"/>
<accession>A0A066YZV2</accession>
<evidence type="ECO:0000256" key="1">
    <source>
        <dbReference type="SAM" id="MobiDB-lite"/>
    </source>
</evidence>
<protein>
    <submittedName>
        <fullName evidence="2">Uncharacterized protein</fullName>
    </submittedName>
</protein>
<organism evidence="2 3">
    <name type="scientific">Kitasatospora cheerisanensis KCTC 2395</name>
    <dbReference type="NCBI Taxonomy" id="1348663"/>
    <lineage>
        <taxon>Bacteria</taxon>
        <taxon>Bacillati</taxon>
        <taxon>Actinomycetota</taxon>
        <taxon>Actinomycetes</taxon>
        <taxon>Kitasatosporales</taxon>
        <taxon>Streptomycetaceae</taxon>
        <taxon>Kitasatospora</taxon>
    </lineage>
</organism>
<name>A0A066YZV2_9ACTN</name>
<dbReference type="PATRIC" id="fig|1348663.4.peg.1417"/>
<comment type="caution">
    <text evidence="2">The sequence shown here is derived from an EMBL/GenBank/DDBJ whole genome shotgun (WGS) entry which is preliminary data.</text>
</comment>
<feature type="region of interest" description="Disordered" evidence="1">
    <location>
        <begin position="170"/>
        <end position="207"/>
    </location>
</feature>
<keyword evidence="3" id="KW-1185">Reference proteome</keyword>
<dbReference type="EMBL" id="JNBY01000054">
    <property type="protein sequence ID" value="KDN86742.1"/>
    <property type="molecule type" value="Genomic_DNA"/>
</dbReference>
<dbReference type="eggNOG" id="COG1520">
    <property type="taxonomic scope" value="Bacteria"/>
</dbReference>
<dbReference type="AlphaFoldDB" id="A0A066YZV2"/>
<reference evidence="2 3" key="1">
    <citation type="submission" date="2014-05" db="EMBL/GenBank/DDBJ databases">
        <title>Draft Genome Sequence of Kitasatospora cheerisanensis KCTC 2395.</title>
        <authorList>
            <person name="Nam D.H."/>
        </authorList>
    </citation>
    <scope>NUCLEOTIDE SEQUENCE [LARGE SCALE GENOMIC DNA]</scope>
    <source>
        <strain evidence="2 3">KCTC 2395</strain>
    </source>
</reference>
<sequence>MTARPKADRPKANRRKADRPVLAVADPDRRLLAVACADKYGEALELGLFEIGEQPRPLRRIRCRHHINALAFHPSLPLLAVGTGAYDGGYFFEGQLLMVPLDGGRERELLAERMGRQVLAVHWQDGTRLRLHLAPHDDDRDDAAHEEAHLVVLERPDWTAVAARSVPDRRLQGPRVPFPRPDADVAASAARQLTDRLLTPPLPRHDR</sequence>